<evidence type="ECO:0000256" key="13">
    <source>
        <dbReference type="ARBA" id="ARBA00047936"/>
    </source>
</evidence>
<dbReference type="GeneID" id="89289545"/>
<dbReference type="InterPro" id="IPR027417">
    <property type="entry name" value="P-loop_NTPase"/>
</dbReference>
<protein>
    <recommendedName>
        <fullName evidence="12">Molybdate/tungstate import ATP-binding protein WtpC</fullName>
        <ecNumber evidence="11">7.3.2.6</ecNumber>
    </recommendedName>
</protein>
<dbReference type="Gene3D" id="3.40.50.300">
    <property type="entry name" value="P-loop containing nucleotide triphosphate hydrolases"/>
    <property type="match status" value="1"/>
</dbReference>
<evidence type="ECO:0000313" key="15">
    <source>
        <dbReference type="EMBL" id="BES81968.1"/>
    </source>
</evidence>
<dbReference type="PROSITE" id="PS50893">
    <property type="entry name" value="ABC_TRANSPORTER_2"/>
    <property type="match status" value="1"/>
</dbReference>
<dbReference type="InterPro" id="IPR015853">
    <property type="entry name" value="ABC_transpr_FbpC"/>
</dbReference>
<evidence type="ECO:0000256" key="1">
    <source>
        <dbReference type="ARBA" id="ARBA00022448"/>
    </source>
</evidence>
<keyword evidence="8" id="KW-0472">Membrane</keyword>
<dbReference type="SUPFAM" id="SSF52540">
    <property type="entry name" value="P-loop containing nucleoside triphosphate hydrolases"/>
    <property type="match status" value="1"/>
</dbReference>
<comment type="catalytic activity">
    <reaction evidence="13">
        <text>tungstate(in) + ATP + H2O = tungstate(out) + ADP + phosphate + H(+)</text>
        <dbReference type="Rhea" id="RHEA:35027"/>
        <dbReference type="ChEBI" id="CHEBI:15377"/>
        <dbReference type="ChEBI" id="CHEBI:15378"/>
        <dbReference type="ChEBI" id="CHEBI:30616"/>
        <dbReference type="ChEBI" id="CHEBI:43474"/>
        <dbReference type="ChEBI" id="CHEBI:46502"/>
        <dbReference type="ChEBI" id="CHEBI:456216"/>
        <dbReference type="EC" id="7.3.2.6"/>
    </reaction>
</comment>
<keyword evidence="6" id="KW-0408">Iron</keyword>
<gene>
    <name evidence="15" type="ORF">PABY_15350</name>
</gene>
<comment type="subunit">
    <text evidence="10">The complex is composed of two ATP-binding proteins (WtpC), two transmembrane proteins (WtpB) and a solute-binding protein (WtpA).</text>
</comment>
<evidence type="ECO:0000259" key="14">
    <source>
        <dbReference type="PROSITE" id="PS50893"/>
    </source>
</evidence>
<keyword evidence="5 15" id="KW-0067">ATP-binding</keyword>
<reference evidence="15 16" key="1">
    <citation type="submission" date="2023-09" db="EMBL/GenBank/DDBJ databases">
        <title>Pyrofollis japonicus gen. nov. sp. nov., a novel member of the family Pyrodictiaceae isolated from the Iheya North hydrothermal field.</title>
        <authorList>
            <person name="Miyazaki U."/>
            <person name="Sanari M."/>
            <person name="Tame A."/>
            <person name="Kitajima M."/>
            <person name="Okamoto A."/>
            <person name="Sawayama S."/>
            <person name="Miyazaki J."/>
            <person name="Takai K."/>
            <person name="Nakagawa S."/>
        </authorList>
    </citation>
    <scope>NUCLEOTIDE SEQUENCE [LARGE SCALE GENOMIC DNA]</scope>
    <source>
        <strain evidence="15 16">AV2</strain>
    </source>
</reference>
<dbReference type="InterPro" id="IPR003593">
    <property type="entry name" value="AAA+_ATPase"/>
</dbReference>
<feature type="domain" description="ABC transporter" evidence="14">
    <location>
        <begin position="7"/>
        <end position="238"/>
    </location>
</feature>
<evidence type="ECO:0000256" key="12">
    <source>
        <dbReference type="ARBA" id="ARBA00041133"/>
    </source>
</evidence>
<dbReference type="EMBL" id="AP028907">
    <property type="protein sequence ID" value="BES81968.1"/>
    <property type="molecule type" value="Genomic_DNA"/>
</dbReference>
<keyword evidence="4" id="KW-0547">Nucleotide-binding</keyword>
<dbReference type="InterPro" id="IPR050093">
    <property type="entry name" value="ABC_SmlMolc_Importer"/>
</dbReference>
<dbReference type="RefSeq" id="WP_338248833.1">
    <property type="nucleotide sequence ID" value="NZ_AP028907.1"/>
</dbReference>
<evidence type="ECO:0000313" key="16">
    <source>
        <dbReference type="Proteomes" id="UP001341135"/>
    </source>
</evidence>
<dbReference type="InterPro" id="IPR003439">
    <property type="entry name" value="ABC_transporter-like_ATP-bd"/>
</dbReference>
<dbReference type="EC" id="7.3.2.6" evidence="11"/>
<evidence type="ECO:0000256" key="6">
    <source>
        <dbReference type="ARBA" id="ARBA00023004"/>
    </source>
</evidence>
<dbReference type="PANTHER" id="PTHR42781:SF4">
    <property type="entry name" value="SPERMIDINE_PUTRESCINE IMPORT ATP-BINDING PROTEIN POTA"/>
    <property type="match status" value="1"/>
</dbReference>
<evidence type="ECO:0000256" key="8">
    <source>
        <dbReference type="ARBA" id="ARBA00023136"/>
    </source>
</evidence>
<dbReference type="GO" id="GO:0005524">
    <property type="term" value="F:ATP binding"/>
    <property type="evidence" value="ECO:0007669"/>
    <property type="project" value="UniProtKB-KW"/>
</dbReference>
<evidence type="ECO:0000256" key="4">
    <source>
        <dbReference type="ARBA" id="ARBA00022741"/>
    </source>
</evidence>
<dbReference type="SMART" id="SM00382">
    <property type="entry name" value="AAA"/>
    <property type="match status" value="1"/>
</dbReference>
<dbReference type="Pfam" id="PF00005">
    <property type="entry name" value="ABC_tran"/>
    <property type="match status" value="1"/>
</dbReference>
<proteinExistence type="inferred from homology"/>
<keyword evidence="2" id="KW-1003">Cell membrane</keyword>
<evidence type="ECO:0000256" key="9">
    <source>
        <dbReference type="ARBA" id="ARBA00038307"/>
    </source>
</evidence>
<keyword evidence="1" id="KW-0813">Transport</keyword>
<sequence length="327" mass="35682">MRPQPGIRVESLSVSIDGKPVLVNVDFSLEEGSYLVVLGPSGSGKTTLLRTIAGLLEPEEGRILVGGRDVTRSPPWERGVALVQQLPGLLPHLTIEENIVLAAEMRAGLSREAARAEAWRLARMLGIEHVLNRRPGQLSGGQLQRAAIAVALATRARILLLDEPLSHLDRPLAEQLRAELLRLHQATGVTIIHVTHDQDEALALATHLAVLIDGRVEAFGRTLDVYYKPPSRRVAVFLGHNVVEAGKLDPGRRGVLAVPPEALHLTGDGGYRGLLRGIVRERGRIIAFIDTPAGTMRAYVHPRDAESLQPGSHVRFDVDWRLAHHLP</sequence>
<dbReference type="CDD" id="cd03259">
    <property type="entry name" value="ABC_Carb_Solutes_like"/>
    <property type="match status" value="1"/>
</dbReference>
<accession>A0ABM8IWN6</accession>
<keyword evidence="16" id="KW-1185">Reference proteome</keyword>
<dbReference type="PROSITE" id="PS00211">
    <property type="entry name" value="ABC_TRANSPORTER_1"/>
    <property type="match status" value="1"/>
</dbReference>
<evidence type="ECO:0000256" key="7">
    <source>
        <dbReference type="ARBA" id="ARBA00023065"/>
    </source>
</evidence>
<keyword evidence="3" id="KW-0410">Iron transport</keyword>
<dbReference type="PANTHER" id="PTHR42781">
    <property type="entry name" value="SPERMIDINE/PUTRESCINE IMPORT ATP-BINDING PROTEIN POTA"/>
    <property type="match status" value="1"/>
</dbReference>
<evidence type="ECO:0000256" key="3">
    <source>
        <dbReference type="ARBA" id="ARBA00022496"/>
    </source>
</evidence>
<comment type="similarity">
    <text evidence="9">Belongs to the ABC transporter superfamily. Sulfate/tungstate importer (TC 3.A.1.6) family.</text>
</comment>
<evidence type="ECO:0000256" key="11">
    <source>
        <dbReference type="ARBA" id="ARBA00039025"/>
    </source>
</evidence>
<keyword evidence="7" id="KW-0406">Ion transport</keyword>
<evidence type="ECO:0000256" key="2">
    <source>
        <dbReference type="ARBA" id="ARBA00022475"/>
    </source>
</evidence>
<evidence type="ECO:0000256" key="5">
    <source>
        <dbReference type="ARBA" id="ARBA00022840"/>
    </source>
</evidence>
<evidence type="ECO:0000256" key="10">
    <source>
        <dbReference type="ARBA" id="ARBA00038781"/>
    </source>
</evidence>
<dbReference type="InterPro" id="IPR017871">
    <property type="entry name" value="ABC_transporter-like_CS"/>
</dbReference>
<name>A0ABM8IWN6_9CREN</name>
<dbReference type="Proteomes" id="UP001341135">
    <property type="component" value="Chromosome"/>
</dbReference>
<organism evidence="15 16">
    <name type="scientific">Pyrodictium abyssi</name>
    <dbReference type="NCBI Taxonomy" id="54256"/>
    <lineage>
        <taxon>Archaea</taxon>
        <taxon>Thermoproteota</taxon>
        <taxon>Thermoprotei</taxon>
        <taxon>Desulfurococcales</taxon>
        <taxon>Pyrodictiaceae</taxon>
        <taxon>Pyrodictium</taxon>
    </lineage>
</organism>